<proteinExistence type="predicted"/>
<organism evidence="1 2">
    <name type="scientific">Daphnia magna</name>
    <dbReference type="NCBI Taxonomy" id="35525"/>
    <lineage>
        <taxon>Eukaryota</taxon>
        <taxon>Metazoa</taxon>
        <taxon>Ecdysozoa</taxon>
        <taxon>Arthropoda</taxon>
        <taxon>Crustacea</taxon>
        <taxon>Branchiopoda</taxon>
        <taxon>Diplostraca</taxon>
        <taxon>Cladocera</taxon>
        <taxon>Anomopoda</taxon>
        <taxon>Daphniidae</taxon>
        <taxon>Daphnia</taxon>
    </lineage>
</organism>
<sequence length="122" mass="13951">MRSEYQSPYFSHAKQALYHLSDIPTIFDPQLNCQILIRELGARDLSHTKQESNYQTDKQRHVNKGHNLFYDRAMRNQNAFTERSIGCVDDSDSLGERYTEDLMVLGSIPGFGNQSLSASHVV</sequence>
<name>A0ABQ9ZXS0_9CRUS</name>
<accession>A0ABQ9ZXS0</accession>
<comment type="caution">
    <text evidence="1">The sequence shown here is derived from an EMBL/GenBank/DDBJ whole genome shotgun (WGS) entry which is preliminary data.</text>
</comment>
<protein>
    <submittedName>
        <fullName evidence="1">Uncharacterized protein</fullName>
    </submittedName>
</protein>
<dbReference type="Proteomes" id="UP001234178">
    <property type="component" value="Unassembled WGS sequence"/>
</dbReference>
<evidence type="ECO:0000313" key="1">
    <source>
        <dbReference type="EMBL" id="KAK4017606.1"/>
    </source>
</evidence>
<dbReference type="EMBL" id="JAOYFB010000010">
    <property type="protein sequence ID" value="KAK4017606.1"/>
    <property type="molecule type" value="Genomic_DNA"/>
</dbReference>
<evidence type="ECO:0000313" key="2">
    <source>
        <dbReference type="Proteomes" id="UP001234178"/>
    </source>
</evidence>
<gene>
    <name evidence="1" type="ORF">OUZ56_033240</name>
</gene>
<keyword evidence="2" id="KW-1185">Reference proteome</keyword>
<reference evidence="1 2" key="1">
    <citation type="journal article" date="2023" name="Nucleic Acids Res.">
        <title>The hologenome of Daphnia magna reveals possible DNA methylation and microbiome-mediated evolution of the host genome.</title>
        <authorList>
            <person name="Chaturvedi A."/>
            <person name="Li X."/>
            <person name="Dhandapani V."/>
            <person name="Marshall H."/>
            <person name="Kissane S."/>
            <person name="Cuenca-Cambronero M."/>
            <person name="Asole G."/>
            <person name="Calvet F."/>
            <person name="Ruiz-Romero M."/>
            <person name="Marangio P."/>
            <person name="Guigo R."/>
            <person name="Rago D."/>
            <person name="Mirbahai L."/>
            <person name="Eastwood N."/>
            <person name="Colbourne J.K."/>
            <person name="Zhou J."/>
            <person name="Mallon E."/>
            <person name="Orsini L."/>
        </authorList>
    </citation>
    <scope>NUCLEOTIDE SEQUENCE [LARGE SCALE GENOMIC DNA]</scope>
    <source>
        <strain evidence="1">LRV0_1</strain>
    </source>
</reference>